<name>A0A2T8JCY0_9POAL</name>
<dbReference type="InterPro" id="IPR040256">
    <property type="entry name" value="At4g02000-like"/>
</dbReference>
<organism evidence="4">
    <name type="scientific">Panicum hallii</name>
    <dbReference type="NCBI Taxonomy" id="206008"/>
    <lineage>
        <taxon>Eukaryota</taxon>
        <taxon>Viridiplantae</taxon>
        <taxon>Streptophyta</taxon>
        <taxon>Embryophyta</taxon>
        <taxon>Tracheophyta</taxon>
        <taxon>Spermatophyta</taxon>
        <taxon>Magnoliopsida</taxon>
        <taxon>Liliopsida</taxon>
        <taxon>Poales</taxon>
        <taxon>Poaceae</taxon>
        <taxon>PACMAD clade</taxon>
        <taxon>Panicoideae</taxon>
        <taxon>Panicodae</taxon>
        <taxon>Paniceae</taxon>
        <taxon>Panicinae</taxon>
        <taxon>Panicum</taxon>
        <taxon>Panicum sect. Panicum</taxon>
    </lineage>
</organism>
<dbReference type="GO" id="GO:0008270">
    <property type="term" value="F:zinc ion binding"/>
    <property type="evidence" value="ECO:0007669"/>
    <property type="project" value="UniProtKB-KW"/>
</dbReference>
<dbReference type="InterPro" id="IPR025836">
    <property type="entry name" value="Zn_knuckle_CX2CX4HX4C"/>
</dbReference>
<dbReference type="AlphaFoldDB" id="A0A2T8JCY0"/>
<dbReference type="Gramene" id="PVH47777">
    <property type="protein sequence ID" value="PVH47777"/>
    <property type="gene ID" value="PAHAL_4G150300"/>
</dbReference>
<dbReference type="GO" id="GO:0003676">
    <property type="term" value="F:nucleic acid binding"/>
    <property type="evidence" value="ECO:0007669"/>
    <property type="project" value="InterPro"/>
</dbReference>
<gene>
    <name evidence="4" type="ORF">PAHAL_4G150300</name>
</gene>
<sequence length="296" mass="33076">MEGVEGLMRNLRLSAVEKKGLKIGSKGKATEGSGGHVQVLGKVMSEKLIHAETVEQALGKELLVVADVDRKKTLDEIEFVYVPIWIRIMNLPIGLRNKEAGMTIEKEIGELMLVDMEDGDVPIKRFLRVHVWLDIRKPLMRGVTVDDDYGNPDRWCPLVYEYLPNFCYICGIIGHTERTCSIHLQEGEAWQFDKSLHFIPPRGRTDGEALRRVEKGRSAGWRPSSNAGHGRSEGSGGRWRSNGSHSDAPSWKKSNEEGGRVVGRKDGEKDEVTSPLKAKDENVSLIEEQGKGAIFF</sequence>
<keyword evidence="1" id="KW-0862">Zinc</keyword>
<dbReference type="EMBL" id="CM008049">
    <property type="protein sequence ID" value="PVH47777.1"/>
    <property type="molecule type" value="Genomic_DNA"/>
</dbReference>
<dbReference type="Proteomes" id="UP000243499">
    <property type="component" value="Chromosome 4"/>
</dbReference>
<dbReference type="InterPro" id="IPR001878">
    <property type="entry name" value="Znf_CCHC"/>
</dbReference>
<dbReference type="PANTHER" id="PTHR31286">
    <property type="entry name" value="GLYCINE-RICH CELL WALL STRUCTURAL PROTEIN 1.8-LIKE"/>
    <property type="match status" value="1"/>
</dbReference>
<dbReference type="PROSITE" id="PS50158">
    <property type="entry name" value="ZF_CCHC"/>
    <property type="match status" value="1"/>
</dbReference>
<feature type="compositionally biased region" description="Basic and acidic residues" evidence="2">
    <location>
        <begin position="203"/>
        <end position="217"/>
    </location>
</feature>
<keyword evidence="1" id="KW-0479">Metal-binding</keyword>
<dbReference type="Pfam" id="PF14392">
    <property type="entry name" value="zf-CCHC_4"/>
    <property type="match status" value="1"/>
</dbReference>
<proteinExistence type="predicted"/>
<evidence type="ECO:0000259" key="3">
    <source>
        <dbReference type="PROSITE" id="PS50158"/>
    </source>
</evidence>
<evidence type="ECO:0000313" key="4">
    <source>
        <dbReference type="EMBL" id="PVH47777.1"/>
    </source>
</evidence>
<accession>A0A2T8JCY0</accession>
<dbReference type="PANTHER" id="PTHR31286:SF180">
    <property type="entry name" value="OS10G0362600 PROTEIN"/>
    <property type="match status" value="1"/>
</dbReference>
<feature type="compositionally biased region" description="Basic and acidic residues" evidence="2">
    <location>
        <begin position="253"/>
        <end position="282"/>
    </location>
</feature>
<evidence type="ECO:0000256" key="1">
    <source>
        <dbReference type="PROSITE-ProRule" id="PRU00047"/>
    </source>
</evidence>
<feature type="domain" description="CCHC-type" evidence="3">
    <location>
        <begin position="167"/>
        <end position="180"/>
    </location>
</feature>
<feature type="region of interest" description="Disordered" evidence="2">
    <location>
        <begin position="203"/>
        <end position="283"/>
    </location>
</feature>
<reference evidence="4" key="1">
    <citation type="submission" date="2018-04" db="EMBL/GenBank/DDBJ databases">
        <title>WGS assembly of Panicum hallii.</title>
        <authorList>
            <person name="Lovell J."/>
            <person name="Jenkins J."/>
            <person name="Lowry D."/>
            <person name="Mamidi S."/>
            <person name="Sreedasyam A."/>
            <person name="Weng X."/>
            <person name="Barry K."/>
            <person name="Bonette J."/>
            <person name="Campitelli B."/>
            <person name="Daum C."/>
            <person name="Gordon S."/>
            <person name="Gould B."/>
            <person name="Lipzen A."/>
            <person name="Macqueen A."/>
            <person name="Palacio-Mejia J."/>
            <person name="Plott C."/>
            <person name="Shakirov E."/>
            <person name="Shu S."/>
            <person name="Yoshinaga Y."/>
            <person name="Zane M."/>
            <person name="Rokhsar D."/>
            <person name="Grimwood J."/>
            <person name="Schmutz J."/>
            <person name="Juenger T."/>
        </authorList>
    </citation>
    <scope>NUCLEOTIDE SEQUENCE [LARGE SCALE GENOMIC DNA]</scope>
    <source>
        <strain evidence="4">FIL2</strain>
    </source>
</reference>
<evidence type="ECO:0000256" key="2">
    <source>
        <dbReference type="SAM" id="MobiDB-lite"/>
    </source>
</evidence>
<keyword evidence="1" id="KW-0863">Zinc-finger</keyword>
<protein>
    <recommendedName>
        <fullName evidence="3">CCHC-type domain-containing protein</fullName>
    </recommendedName>
</protein>